<reference evidence="2" key="2">
    <citation type="submission" date="2020-09" db="EMBL/GenBank/DDBJ databases">
        <title>Novel species in genus Aeromicrobium.</title>
        <authorList>
            <person name="Zhang G."/>
        </authorList>
    </citation>
    <scope>NUCLEOTIDE SEQUENCE</scope>
    <source>
        <strain evidence="2">SSW1-57</strain>
    </source>
</reference>
<dbReference type="Proteomes" id="UP000587211">
    <property type="component" value="Unassembled WGS sequence"/>
</dbReference>
<reference evidence="3 4" key="1">
    <citation type="submission" date="2020-07" db="EMBL/GenBank/DDBJ databases">
        <title>Sequencing the genomes of 1000 actinobacteria strains.</title>
        <authorList>
            <person name="Klenk H.-P."/>
        </authorList>
    </citation>
    <scope>NUCLEOTIDE SEQUENCE [LARGE SCALE GENOMIC DNA]</scope>
    <source>
        <strain evidence="3 4">DSM 19087</strain>
    </source>
</reference>
<feature type="domain" description="Protein NO VEIN C-terminal" evidence="1">
    <location>
        <begin position="177"/>
        <end position="264"/>
    </location>
</feature>
<dbReference type="EMBL" id="JACWMT010000001">
    <property type="protein sequence ID" value="MBD1268979.1"/>
    <property type="molecule type" value="Genomic_DNA"/>
</dbReference>
<dbReference type="Proteomes" id="UP000659061">
    <property type="component" value="Unassembled WGS sequence"/>
</dbReference>
<dbReference type="EMBL" id="JACBZN010000001">
    <property type="protein sequence ID" value="NYI37113.1"/>
    <property type="molecule type" value="Genomic_DNA"/>
</dbReference>
<dbReference type="InterPro" id="IPR024975">
    <property type="entry name" value="NOV_C"/>
</dbReference>
<evidence type="ECO:0000259" key="1">
    <source>
        <dbReference type="Pfam" id="PF13020"/>
    </source>
</evidence>
<evidence type="ECO:0000313" key="2">
    <source>
        <dbReference type="EMBL" id="MBD1268979.1"/>
    </source>
</evidence>
<organism evidence="2 5">
    <name type="scientific">Aeromicrobium tamlense</name>
    <dbReference type="NCBI Taxonomy" id="375541"/>
    <lineage>
        <taxon>Bacteria</taxon>
        <taxon>Bacillati</taxon>
        <taxon>Actinomycetota</taxon>
        <taxon>Actinomycetes</taxon>
        <taxon>Propionibacteriales</taxon>
        <taxon>Nocardioidaceae</taxon>
        <taxon>Aeromicrobium</taxon>
    </lineage>
</organism>
<protein>
    <submittedName>
        <fullName evidence="2">DUF3883 domain-containing protein</fullName>
    </submittedName>
</protein>
<proteinExistence type="predicted"/>
<accession>A0A8I0FSK7</accession>
<comment type="caution">
    <text evidence="2">The sequence shown here is derived from an EMBL/GenBank/DDBJ whole genome shotgun (WGS) entry which is preliminary data.</text>
</comment>
<sequence>MSLDVEQPAAYVFTLEYADASNWEICKARGLVGVRQSPQGQATARLVKEGDVLYVWRGGGQRSGAGLIARVLVAGAAYEPVAGEAPWPNPASFTYLIPIVLDEELVEPITDRFPGNRMGARFKLQNTALQKGLMRVSDESRDLLEACFSSRSRDLLEMLPVVTRGRWSTDQDLIRKVEHAAVEAARDFLGDEGWREIRDCQLDGCGYDFIFRDHYGRERFVEVKGTTSDQPHFQLTRLEHQIVSNDPRARICVVTRALTAPRIHLLEWPDVRDLGVKPVVWQVG</sequence>
<dbReference type="Pfam" id="PF13020">
    <property type="entry name" value="NOV_C"/>
    <property type="match status" value="1"/>
</dbReference>
<dbReference type="AlphaFoldDB" id="A0A8I0FSK7"/>
<keyword evidence="4" id="KW-1185">Reference proteome</keyword>
<evidence type="ECO:0000313" key="5">
    <source>
        <dbReference type="Proteomes" id="UP000659061"/>
    </source>
</evidence>
<name>A0A8I0FSK7_9ACTN</name>
<dbReference type="RefSeq" id="WP_179423315.1">
    <property type="nucleotide sequence ID" value="NZ_BAAAMP010000002.1"/>
</dbReference>
<evidence type="ECO:0000313" key="4">
    <source>
        <dbReference type="Proteomes" id="UP000587211"/>
    </source>
</evidence>
<gene>
    <name evidence="3" type="ORF">BJ975_000488</name>
    <name evidence="2" type="ORF">IDH50_01915</name>
</gene>
<evidence type="ECO:0000313" key="3">
    <source>
        <dbReference type="EMBL" id="NYI37113.1"/>
    </source>
</evidence>